<reference evidence="2" key="1">
    <citation type="journal article" date="2023" name="Nat. Plants">
        <title>Single-cell RNA sequencing provides a high-resolution roadmap for understanding the multicellular compartmentation of specialized metabolism.</title>
        <authorList>
            <person name="Sun S."/>
            <person name="Shen X."/>
            <person name="Li Y."/>
            <person name="Li Y."/>
            <person name="Wang S."/>
            <person name="Li R."/>
            <person name="Zhang H."/>
            <person name="Shen G."/>
            <person name="Guo B."/>
            <person name="Wei J."/>
            <person name="Xu J."/>
            <person name="St-Pierre B."/>
            <person name="Chen S."/>
            <person name="Sun C."/>
        </authorList>
    </citation>
    <scope>NUCLEOTIDE SEQUENCE [LARGE SCALE GENOMIC DNA]</scope>
</reference>
<keyword evidence="2" id="KW-1185">Reference proteome</keyword>
<evidence type="ECO:0000313" key="2">
    <source>
        <dbReference type="Proteomes" id="UP001060085"/>
    </source>
</evidence>
<name>A0ACC0BCX4_CATRO</name>
<comment type="caution">
    <text evidence="1">The sequence shown here is derived from an EMBL/GenBank/DDBJ whole genome shotgun (WGS) entry which is preliminary data.</text>
</comment>
<dbReference type="Proteomes" id="UP001060085">
    <property type="component" value="Linkage Group LG03"/>
</dbReference>
<gene>
    <name evidence="1" type="ORF">M9H77_10828</name>
</gene>
<dbReference type="EMBL" id="CM044703">
    <property type="protein sequence ID" value="KAI5670464.1"/>
    <property type="molecule type" value="Genomic_DNA"/>
</dbReference>
<sequence>MIYLAAHRAILLGRSNGPRPVTKWVILPEILEASQPSVGKLCALVNSWDFSSPTVTSILSTQLLHCHKHFSIDGIRFSQAITSHGCSLQFCRGLQLHSILQLLVHLPSANKKHLVVNCQLPLQTARTSTVRSLHLTSSSAIGGLLNPKKKVKLGFCLSVANSDSVVTESSNTAAGNAESSYSKNESSSVNLPTLESSNRDDGIQPKAADGSGSQVADAIQPKTSDRLAADLTCLSDKGTTSGNSKPEDPPGAQKPILKRSPLTVREKLRAARVLSRYTEPKASIPATMGNKLLDALRESDKGKKRSGLPEAPTNIFDDSKRGMPKPGWTFEFPGGIDVFLIAVSFVLISTIMFATTYVVWKHRNASIIVYCEKFAPSTYFLRMSQFGRLQESRLPCIETVNSACLFW</sequence>
<protein>
    <submittedName>
        <fullName evidence="1">Uncharacterized protein</fullName>
    </submittedName>
</protein>
<proteinExistence type="predicted"/>
<evidence type="ECO:0000313" key="1">
    <source>
        <dbReference type="EMBL" id="KAI5670464.1"/>
    </source>
</evidence>
<accession>A0ACC0BCX4</accession>
<organism evidence="1 2">
    <name type="scientific">Catharanthus roseus</name>
    <name type="common">Madagascar periwinkle</name>
    <name type="synonym">Vinca rosea</name>
    <dbReference type="NCBI Taxonomy" id="4058"/>
    <lineage>
        <taxon>Eukaryota</taxon>
        <taxon>Viridiplantae</taxon>
        <taxon>Streptophyta</taxon>
        <taxon>Embryophyta</taxon>
        <taxon>Tracheophyta</taxon>
        <taxon>Spermatophyta</taxon>
        <taxon>Magnoliopsida</taxon>
        <taxon>eudicotyledons</taxon>
        <taxon>Gunneridae</taxon>
        <taxon>Pentapetalae</taxon>
        <taxon>asterids</taxon>
        <taxon>lamiids</taxon>
        <taxon>Gentianales</taxon>
        <taxon>Apocynaceae</taxon>
        <taxon>Rauvolfioideae</taxon>
        <taxon>Vinceae</taxon>
        <taxon>Catharanthinae</taxon>
        <taxon>Catharanthus</taxon>
    </lineage>
</organism>